<evidence type="ECO:0000313" key="3">
    <source>
        <dbReference type="EMBL" id="QQK88587.1"/>
    </source>
</evidence>
<accession>A0A7T6ZML7</accession>
<dbReference type="GO" id="GO:0003677">
    <property type="term" value="F:DNA binding"/>
    <property type="evidence" value="ECO:0007669"/>
    <property type="project" value="InterPro"/>
</dbReference>
<sequence length="570" mass="63808">MKPRDYQEYGINSFFDYYCNGGKGDGLLLYPTGTGKSIIIAEIVRRMCGQWPGTRVMMLTHVKELIEQNYDKLKTVWRHAPAGIYSAGAGRKDTQYPITFGGVQSVVKNPGQFGKIDLLIIDECHRIPKSGNTSYQKVIKFLKKMNPRMIVLGLTATAYRMGGGTLLEMGIFDHVLVDATEFHAFNWFFDQGYLCTLSPYRTETEIDLKGVGKQGGDFVQSQLQKATDKEEITHAAVAEMVRAAEDQGREHWLIFATGVEHCDHIVTEIIEQGYTAVAVHSKMSSKQRDENIKLFMDKKVTALVNMGVLTTGFDAPFVDLLGILRATESASLWVQILGRGTRTDYAEGYDLSTQQGRLDAIANSLKPDCLVLDFAGNTQRLGPINDPVTPEKKKKGGGEAPVRICDKCNFMMHASLRFCPKCGTEYPPEIKFKAKAGTDELIARAKKSAPPPEVHIFKVDRVFFTRKGGRAGKPDYLEIAYHTGLRKFTQPLCLEHEGFAGKKARDWWREATGCDDNVPETIADAAQRFDECRTPRNIRVHTNKKPYPQILQIDYEGQYDGEATTPVISF</sequence>
<dbReference type="Pfam" id="PF04851">
    <property type="entry name" value="ResIII"/>
    <property type="match status" value="1"/>
</dbReference>
<dbReference type="PANTHER" id="PTHR47396:SF1">
    <property type="entry name" value="ATP-DEPENDENT HELICASE IRC3-RELATED"/>
    <property type="match status" value="1"/>
</dbReference>
<keyword evidence="3" id="KW-0378">Hydrolase</keyword>
<reference evidence="3" key="1">
    <citation type="submission" date="2020-12" db="EMBL/GenBank/DDBJ databases">
        <authorList>
            <person name="Hu Z."/>
        </authorList>
    </citation>
    <scope>NUCLEOTIDE SEQUENCE</scope>
</reference>
<dbReference type="InterPro" id="IPR027417">
    <property type="entry name" value="P-loop_NTPase"/>
</dbReference>
<organism evidence="3">
    <name type="scientific">Vibrio phage PH669</name>
    <dbReference type="NCBI Taxonomy" id="2800823"/>
    <lineage>
        <taxon>Viruses</taxon>
        <taxon>Duplodnaviria</taxon>
        <taxon>Heunggongvirae</taxon>
        <taxon>Uroviricota</taxon>
        <taxon>Caudoviricetes</taxon>
        <taxon>Queuovirinae</taxon>
    </lineage>
</organism>
<feature type="domain" description="Helicase C-terminal" evidence="2">
    <location>
        <begin position="236"/>
        <end position="382"/>
    </location>
</feature>
<evidence type="ECO:0000259" key="1">
    <source>
        <dbReference type="PROSITE" id="PS51192"/>
    </source>
</evidence>
<evidence type="ECO:0000259" key="2">
    <source>
        <dbReference type="PROSITE" id="PS51194"/>
    </source>
</evidence>
<dbReference type="InterPro" id="IPR050742">
    <property type="entry name" value="Helicase_Restrict-Modif_Enz"/>
</dbReference>
<dbReference type="SUPFAM" id="SSF52540">
    <property type="entry name" value="P-loop containing nucleoside triphosphate hydrolases"/>
    <property type="match status" value="1"/>
</dbReference>
<dbReference type="Gene3D" id="3.40.50.300">
    <property type="entry name" value="P-loop containing nucleotide triphosphate hydrolases"/>
    <property type="match status" value="2"/>
</dbReference>
<dbReference type="PROSITE" id="PS51192">
    <property type="entry name" value="HELICASE_ATP_BIND_1"/>
    <property type="match status" value="1"/>
</dbReference>
<keyword evidence="3" id="KW-0067">ATP-binding</keyword>
<dbReference type="GO" id="GO:0016787">
    <property type="term" value="F:hydrolase activity"/>
    <property type="evidence" value="ECO:0007669"/>
    <property type="project" value="InterPro"/>
</dbReference>
<dbReference type="SMART" id="SM00490">
    <property type="entry name" value="HELICc"/>
    <property type="match status" value="1"/>
</dbReference>
<dbReference type="GO" id="GO:0004386">
    <property type="term" value="F:helicase activity"/>
    <property type="evidence" value="ECO:0007669"/>
    <property type="project" value="UniProtKB-KW"/>
</dbReference>
<keyword evidence="3" id="KW-0347">Helicase</keyword>
<dbReference type="SMART" id="SM00487">
    <property type="entry name" value="DEXDc"/>
    <property type="match status" value="1"/>
</dbReference>
<dbReference type="InterPro" id="IPR001650">
    <property type="entry name" value="Helicase_C-like"/>
</dbReference>
<keyword evidence="3" id="KW-0547">Nucleotide-binding</keyword>
<dbReference type="Pfam" id="PF00271">
    <property type="entry name" value="Helicase_C"/>
    <property type="match status" value="1"/>
</dbReference>
<dbReference type="InterPro" id="IPR006935">
    <property type="entry name" value="Helicase/UvrB_N"/>
</dbReference>
<proteinExistence type="predicted"/>
<protein>
    <submittedName>
        <fullName evidence="3">ATP-dependent RNA helicase</fullName>
    </submittedName>
</protein>
<dbReference type="PROSITE" id="PS51194">
    <property type="entry name" value="HELICASE_CTER"/>
    <property type="match status" value="1"/>
</dbReference>
<name>A0A7T6ZML7_9CAUD</name>
<dbReference type="EMBL" id="MW423739">
    <property type="protein sequence ID" value="QQK88587.1"/>
    <property type="molecule type" value="Genomic_DNA"/>
</dbReference>
<dbReference type="GO" id="GO:0005524">
    <property type="term" value="F:ATP binding"/>
    <property type="evidence" value="ECO:0007669"/>
    <property type="project" value="InterPro"/>
</dbReference>
<feature type="domain" description="Helicase ATP-binding" evidence="1">
    <location>
        <begin position="17"/>
        <end position="158"/>
    </location>
</feature>
<dbReference type="InterPro" id="IPR014001">
    <property type="entry name" value="Helicase_ATP-bd"/>
</dbReference>
<dbReference type="PANTHER" id="PTHR47396">
    <property type="entry name" value="TYPE I RESTRICTION ENZYME ECOKI R PROTEIN"/>
    <property type="match status" value="1"/>
</dbReference>